<feature type="transmembrane region" description="Helical" evidence="1">
    <location>
        <begin position="248"/>
        <end position="271"/>
    </location>
</feature>
<evidence type="ECO:0000313" key="3">
    <source>
        <dbReference type="Proteomes" id="UP000614996"/>
    </source>
</evidence>
<dbReference type="Proteomes" id="UP000614996">
    <property type="component" value="Unassembled WGS sequence"/>
</dbReference>
<comment type="caution">
    <text evidence="2">The sequence shown here is derived from an EMBL/GenBank/DDBJ whole genome shotgun (WGS) entry which is preliminary data.</text>
</comment>
<protein>
    <submittedName>
        <fullName evidence="2">Glycosyl transferase</fullName>
    </submittedName>
</protein>
<organism evidence="2 3">
    <name type="scientific">Actinocatenispora comari</name>
    <dbReference type="NCBI Taxonomy" id="2807577"/>
    <lineage>
        <taxon>Bacteria</taxon>
        <taxon>Bacillati</taxon>
        <taxon>Actinomycetota</taxon>
        <taxon>Actinomycetes</taxon>
        <taxon>Micromonosporales</taxon>
        <taxon>Micromonosporaceae</taxon>
        <taxon>Actinocatenispora</taxon>
    </lineage>
</organism>
<feature type="transmembrane region" description="Helical" evidence="1">
    <location>
        <begin position="345"/>
        <end position="368"/>
    </location>
</feature>
<gene>
    <name evidence="2" type="ORF">NUM_04450</name>
</gene>
<evidence type="ECO:0000256" key="1">
    <source>
        <dbReference type="SAM" id="Phobius"/>
    </source>
</evidence>
<feature type="transmembrane region" description="Helical" evidence="1">
    <location>
        <begin position="169"/>
        <end position="190"/>
    </location>
</feature>
<dbReference type="AlphaFoldDB" id="A0A8J4A8C3"/>
<feature type="transmembrane region" description="Helical" evidence="1">
    <location>
        <begin position="424"/>
        <end position="441"/>
    </location>
</feature>
<feature type="transmembrane region" description="Helical" evidence="1">
    <location>
        <begin position="321"/>
        <end position="338"/>
    </location>
</feature>
<evidence type="ECO:0000313" key="2">
    <source>
        <dbReference type="EMBL" id="GIL25190.1"/>
    </source>
</evidence>
<keyword evidence="1" id="KW-0472">Membrane</keyword>
<feature type="transmembrane region" description="Helical" evidence="1">
    <location>
        <begin position="388"/>
        <end position="412"/>
    </location>
</feature>
<keyword evidence="2" id="KW-0808">Transferase</keyword>
<name>A0A8J4A8C3_9ACTN</name>
<proteinExistence type="predicted"/>
<dbReference type="EMBL" id="BOPO01000004">
    <property type="protein sequence ID" value="GIL25190.1"/>
    <property type="molecule type" value="Genomic_DNA"/>
</dbReference>
<reference evidence="3" key="1">
    <citation type="journal article" date="2021" name="Int. J. Syst. Evol. Microbiol.">
        <title>Actinocatenispora comari sp. nov., an endophytic actinomycete isolated from aerial parts of Comarum salesowianum.</title>
        <authorList>
            <person name="Oyunbileg N."/>
            <person name="Iizaka Y."/>
            <person name="Hamada M."/>
            <person name="Davaapurev B.O."/>
            <person name="Fukumoto A."/>
            <person name="Tsetseg B."/>
            <person name="Kato F."/>
            <person name="Tamura T."/>
            <person name="Batkhuu J."/>
            <person name="Anzai Y."/>
        </authorList>
    </citation>
    <scope>NUCLEOTIDE SEQUENCE [LARGE SCALE GENOMIC DNA]</scope>
    <source>
        <strain evidence="3">NUM-2625</strain>
    </source>
</reference>
<feature type="transmembrane region" description="Helical" evidence="1">
    <location>
        <begin position="219"/>
        <end position="236"/>
    </location>
</feature>
<keyword evidence="1" id="KW-0812">Transmembrane</keyword>
<dbReference type="RefSeq" id="WP_207122823.1">
    <property type="nucleotide sequence ID" value="NZ_BOPO01000004.1"/>
</dbReference>
<keyword evidence="3" id="KW-1185">Reference proteome</keyword>
<keyword evidence="1" id="KW-1133">Transmembrane helix</keyword>
<dbReference type="GO" id="GO:0016740">
    <property type="term" value="F:transferase activity"/>
    <property type="evidence" value="ECO:0007669"/>
    <property type="project" value="UniProtKB-KW"/>
</dbReference>
<accession>A0A8J4A8C3</accession>
<feature type="transmembrane region" description="Helical" evidence="1">
    <location>
        <begin position="113"/>
        <end position="132"/>
    </location>
</feature>
<sequence>MTAVRERVRTGTTRVPAGRRFDGAVAAGCLLLAVFVLCRAWADPTGRYLVDGGQDPFQWQSFFDHVAHAVVHGHNPLFTTLLNHPDGVNLAANTSMPGLSVPLAPVTLLLGPAVSYLLVLTGGLAGTAFAWYWTFSRNLVDSRVAAAVGGALCGFGPPMVSHANAHPNFVVLFVLPLIVHQVVGLLRGVTGPAPREWVRRGVSLGLLAAWQITLGGEALLLGATALAGYLLAWAVLRRDAVRPALRRLPPGLGVALATCLVAAGPVLWWQFFGPQSYTSLRHGDGGLDLAALPAFAGRSLAGDPGAAATLSGYNPTEQNGFFGWPLLAVAIGVVAWRRREPQVRALAATAGLLCLLALGGHLVVAGHHTGVPLPWLVLAKLPLYDSVIASRFGLVALPALAALLALAVDRLLPVLRFGLTDARAAALGGLLVLLAALAPIAPTPLATAAVPPVPALITSGDWREYVRPGRTLVPVPVPSVTDASTTRWQAAAGDGFALPAGYFLGPYGGDRTGSYGIYPRPTAQLLDAVAQTGTVPAIGADQRRAARADLRYWQADAVVLPSTAQHWAALTTTLNALLGPGRWRGDCWVWPVAG</sequence>
<feature type="transmembrane region" description="Helical" evidence="1">
    <location>
        <begin position="21"/>
        <end position="42"/>
    </location>
</feature>